<gene>
    <name evidence="1" type="ORF">NONO_c45620</name>
</gene>
<organism evidence="1 2">
    <name type="scientific">Nocardia nova SH22a</name>
    <dbReference type="NCBI Taxonomy" id="1415166"/>
    <lineage>
        <taxon>Bacteria</taxon>
        <taxon>Bacillati</taxon>
        <taxon>Actinomycetota</taxon>
        <taxon>Actinomycetes</taxon>
        <taxon>Mycobacteriales</taxon>
        <taxon>Nocardiaceae</taxon>
        <taxon>Nocardia</taxon>
    </lineage>
</organism>
<reference evidence="1 2" key="1">
    <citation type="journal article" date="2014" name="Appl. Environ. Microbiol.">
        <title>Insights into the Microbial Degradation of Rubber and Gutta-Percha by Analysis of the Complete Genome of Nocardia nova SH22a.</title>
        <authorList>
            <person name="Luo Q."/>
            <person name="Hiessl S."/>
            <person name="Poehlein A."/>
            <person name="Daniel R."/>
            <person name="Steinbuchel A."/>
        </authorList>
    </citation>
    <scope>NUCLEOTIDE SEQUENCE [LARGE SCALE GENOMIC DNA]</scope>
    <source>
        <strain evidence="1">SH22a</strain>
    </source>
</reference>
<proteinExistence type="predicted"/>
<evidence type="ECO:0000313" key="1">
    <source>
        <dbReference type="EMBL" id="AHH19346.1"/>
    </source>
</evidence>
<keyword evidence="2" id="KW-1185">Reference proteome</keyword>
<dbReference type="GO" id="GO:0009306">
    <property type="term" value="P:protein secretion"/>
    <property type="evidence" value="ECO:0007669"/>
    <property type="project" value="InterPro"/>
</dbReference>
<dbReference type="EMBL" id="CP006850">
    <property type="protein sequence ID" value="AHH19346.1"/>
    <property type="molecule type" value="Genomic_DNA"/>
</dbReference>
<dbReference type="InterPro" id="IPR022536">
    <property type="entry name" value="EspC"/>
</dbReference>
<accession>W5TQ43</accession>
<sequence>MAIDLTAEGGAIHAFGTAQKGIATEIAGAADMDTTSHVAAMTPVFGLIGADYLAMFAAAQVLHCNDVNDLSAKCNHLGESAFGTMALMSDSEDAATSALGAIGNGIGG</sequence>
<dbReference type="RefSeq" id="WP_025350751.1">
    <property type="nucleotide sequence ID" value="NZ_CP006850.1"/>
</dbReference>
<dbReference type="Proteomes" id="UP000019150">
    <property type="component" value="Chromosome"/>
</dbReference>
<dbReference type="AlphaFoldDB" id="W5TQ43"/>
<dbReference type="Pfam" id="PF10824">
    <property type="entry name" value="T7SS_ESX_EspC"/>
    <property type="match status" value="1"/>
</dbReference>
<dbReference type="PATRIC" id="fig|1415166.3.peg.4689"/>
<dbReference type="KEGG" id="nno:NONO_c45620"/>
<dbReference type="HOGENOM" id="CLU_155899_0_0_11"/>
<dbReference type="STRING" id="1415166.NONO_c45620"/>
<dbReference type="eggNOG" id="ENOG50341N3">
    <property type="taxonomic scope" value="Bacteria"/>
</dbReference>
<evidence type="ECO:0000313" key="2">
    <source>
        <dbReference type="Proteomes" id="UP000019150"/>
    </source>
</evidence>
<dbReference type="OrthoDB" id="4382075at2"/>
<protein>
    <recommendedName>
        <fullName evidence="3">ESX-1 secretion-associated protein</fullName>
    </recommendedName>
</protein>
<evidence type="ECO:0008006" key="3">
    <source>
        <dbReference type="Google" id="ProtNLM"/>
    </source>
</evidence>
<name>W5TQ43_9NOCA</name>